<evidence type="ECO:0000256" key="5">
    <source>
        <dbReference type="ARBA" id="ARBA00023004"/>
    </source>
</evidence>
<dbReference type="Gene3D" id="3.30.70.20">
    <property type="match status" value="1"/>
</dbReference>
<comment type="cofactor">
    <cofactor evidence="1">
        <name>[3Fe-4S] cluster</name>
        <dbReference type="ChEBI" id="CHEBI:21137"/>
    </cofactor>
</comment>
<dbReference type="Pfam" id="PF13370">
    <property type="entry name" value="Fer4_13"/>
    <property type="match status" value="1"/>
</dbReference>
<keyword evidence="4" id="KW-0249">Electron transport</keyword>
<keyword evidence="2" id="KW-0813">Transport</keyword>
<evidence type="ECO:0000313" key="8">
    <source>
        <dbReference type="EMBL" id="PJE94282.1"/>
    </source>
</evidence>
<keyword evidence="5" id="KW-0408">Iron</keyword>
<dbReference type="GO" id="GO:0051538">
    <property type="term" value="F:3 iron, 4 sulfur cluster binding"/>
    <property type="evidence" value="ECO:0007669"/>
    <property type="project" value="UniProtKB-KW"/>
</dbReference>
<proteinExistence type="predicted"/>
<keyword evidence="6" id="KW-0411">Iron-sulfur</keyword>
<dbReference type="EMBL" id="PGGW01000069">
    <property type="protein sequence ID" value="PJE94282.1"/>
    <property type="molecule type" value="Genomic_DNA"/>
</dbReference>
<evidence type="ECO:0000256" key="2">
    <source>
        <dbReference type="ARBA" id="ARBA00022448"/>
    </source>
</evidence>
<dbReference type="Proteomes" id="UP000230407">
    <property type="component" value="Unassembled WGS sequence"/>
</dbReference>
<reference evidence="8 9" key="1">
    <citation type="submission" date="2017-11" db="EMBL/GenBank/DDBJ databases">
        <title>Streptomyces carmine sp. nov., a novel actinomycete isolated from Sophora alopecuroides in Xinjiang, China.</title>
        <authorList>
            <person name="Wang Y."/>
            <person name="Luo X."/>
            <person name="Wan C."/>
            <person name="Zhang L."/>
        </authorList>
    </citation>
    <scope>NUCLEOTIDE SEQUENCE [LARGE SCALE GENOMIC DNA]</scope>
    <source>
        <strain evidence="8 9">TRM SA0054</strain>
    </source>
</reference>
<evidence type="ECO:0000256" key="1">
    <source>
        <dbReference type="ARBA" id="ARBA00001927"/>
    </source>
</evidence>
<evidence type="ECO:0000256" key="3">
    <source>
        <dbReference type="ARBA" id="ARBA00022723"/>
    </source>
</evidence>
<evidence type="ECO:0000256" key="4">
    <source>
        <dbReference type="ARBA" id="ARBA00022982"/>
    </source>
</evidence>
<dbReference type="PANTHER" id="PTHR36923:SF3">
    <property type="entry name" value="FERREDOXIN"/>
    <property type="match status" value="1"/>
</dbReference>
<name>A0A2M8LQQ1_9ACTN</name>
<dbReference type="SUPFAM" id="SSF54862">
    <property type="entry name" value="4Fe-4S ferredoxins"/>
    <property type="match status" value="1"/>
</dbReference>
<organism evidence="8 9">
    <name type="scientific">Streptomyces carminius</name>
    <dbReference type="NCBI Taxonomy" id="2665496"/>
    <lineage>
        <taxon>Bacteria</taxon>
        <taxon>Bacillati</taxon>
        <taxon>Actinomycetota</taxon>
        <taxon>Actinomycetes</taxon>
        <taxon>Kitasatosporales</taxon>
        <taxon>Streptomycetaceae</taxon>
        <taxon>Streptomyces</taxon>
    </lineage>
</organism>
<dbReference type="GO" id="GO:0046872">
    <property type="term" value="F:metal ion binding"/>
    <property type="evidence" value="ECO:0007669"/>
    <property type="project" value="UniProtKB-KW"/>
</dbReference>
<sequence>MCVLTAPEVFDQSGEDGSVRLRRPEPPEHLLPAVRRAADLCPSRAITLVTPGP</sequence>
<accession>A0A2M8LQQ1</accession>
<dbReference type="AlphaFoldDB" id="A0A2M8LQQ1"/>
<gene>
    <name evidence="8" type="ORF">CUT44_28870</name>
</gene>
<dbReference type="PANTHER" id="PTHR36923">
    <property type="entry name" value="FERREDOXIN"/>
    <property type="match status" value="1"/>
</dbReference>
<evidence type="ECO:0000256" key="7">
    <source>
        <dbReference type="ARBA" id="ARBA00023291"/>
    </source>
</evidence>
<evidence type="ECO:0000256" key="6">
    <source>
        <dbReference type="ARBA" id="ARBA00023014"/>
    </source>
</evidence>
<keyword evidence="9" id="KW-1185">Reference proteome</keyword>
<comment type="caution">
    <text evidence="8">The sequence shown here is derived from an EMBL/GenBank/DDBJ whole genome shotgun (WGS) entry which is preliminary data.</text>
</comment>
<keyword evidence="3" id="KW-0479">Metal-binding</keyword>
<dbReference type="InterPro" id="IPR051269">
    <property type="entry name" value="Fe-S_cluster_ET"/>
</dbReference>
<evidence type="ECO:0000313" key="9">
    <source>
        <dbReference type="Proteomes" id="UP000230407"/>
    </source>
</evidence>
<protein>
    <submittedName>
        <fullName evidence="8">Ferredoxin</fullName>
    </submittedName>
</protein>
<keyword evidence="7" id="KW-0003">3Fe-4S</keyword>